<dbReference type="GO" id="GO:0009360">
    <property type="term" value="C:DNA polymerase III complex"/>
    <property type="evidence" value="ECO:0007669"/>
    <property type="project" value="InterPro"/>
</dbReference>
<dbReference type="STRING" id="1297617.IB211_01956c"/>
<feature type="domain" description="DNA polymerase III beta sliding clamp N-terminal" evidence="10">
    <location>
        <begin position="4"/>
        <end position="93"/>
    </location>
</feature>
<accession>A0A0S2W4V2</accession>
<dbReference type="PANTHER" id="PTHR30478">
    <property type="entry name" value="DNA POLYMERASE III SUBUNIT BETA"/>
    <property type="match status" value="1"/>
</dbReference>
<dbReference type="Gene3D" id="3.10.150.10">
    <property type="entry name" value="DNA Polymerase III, subunit A, domain 2"/>
    <property type="match status" value="1"/>
</dbReference>
<organism evidence="12 13">
    <name type="scientific">Intestinimonas butyriciproducens</name>
    <dbReference type="NCBI Taxonomy" id="1297617"/>
    <lineage>
        <taxon>Bacteria</taxon>
        <taxon>Bacillati</taxon>
        <taxon>Bacillota</taxon>
        <taxon>Clostridia</taxon>
        <taxon>Eubacteriales</taxon>
        <taxon>Intestinimonas</taxon>
    </lineage>
</organism>
<evidence type="ECO:0000256" key="3">
    <source>
        <dbReference type="ARBA" id="ARBA00022490"/>
    </source>
</evidence>
<dbReference type="Pfam" id="PF02767">
    <property type="entry name" value="DNA_pol3_beta_2"/>
    <property type="match status" value="1"/>
</dbReference>
<evidence type="ECO:0000259" key="10">
    <source>
        <dbReference type="Pfam" id="PF00712"/>
    </source>
</evidence>
<dbReference type="GO" id="GO:0003677">
    <property type="term" value="F:DNA binding"/>
    <property type="evidence" value="ECO:0007669"/>
    <property type="project" value="UniProtKB-KW"/>
</dbReference>
<keyword evidence="6" id="KW-0235">DNA replication</keyword>
<dbReference type="InterPro" id="IPR001001">
    <property type="entry name" value="DNA_polIII_beta"/>
</dbReference>
<dbReference type="AlphaFoldDB" id="A0A0S2W4V2"/>
<dbReference type="SUPFAM" id="SSF55979">
    <property type="entry name" value="DNA clamp"/>
    <property type="match status" value="2"/>
</dbReference>
<keyword evidence="5 12" id="KW-0548">Nucleotidyltransferase</keyword>
<proteinExistence type="inferred from homology"/>
<dbReference type="GO" id="GO:0006271">
    <property type="term" value="P:DNA strand elongation involved in DNA replication"/>
    <property type="evidence" value="ECO:0007669"/>
    <property type="project" value="TreeGrafter"/>
</dbReference>
<evidence type="ECO:0000313" key="12">
    <source>
        <dbReference type="EMBL" id="ALP94347.1"/>
    </source>
</evidence>
<keyword evidence="3" id="KW-0963">Cytoplasm</keyword>
<dbReference type="InterPro" id="IPR022637">
    <property type="entry name" value="DNA_polIII_beta_cen"/>
</dbReference>
<evidence type="ECO:0000256" key="1">
    <source>
        <dbReference type="ARBA" id="ARBA00004496"/>
    </source>
</evidence>
<evidence type="ECO:0000259" key="11">
    <source>
        <dbReference type="Pfam" id="PF02767"/>
    </source>
</evidence>
<dbReference type="SMART" id="SM00480">
    <property type="entry name" value="POL3Bc"/>
    <property type="match status" value="1"/>
</dbReference>
<reference evidence="13" key="2">
    <citation type="submission" date="2015-04" db="EMBL/GenBank/DDBJ databases">
        <title>A butyrogenic pathway from the amino acid lysine in a human gut commensal.</title>
        <authorList>
            <person name="de Vos W.M."/>
            <person name="Bui N.T.P."/>
            <person name="Plugge C.M."/>
            <person name="Ritari J."/>
        </authorList>
    </citation>
    <scope>NUCLEOTIDE SEQUENCE [LARGE SCALE GENOMIC DNA]</scope>
    <source>
        <strain evidence="13">AF211</strain>
    </source>
</reference>
<dbReference type="EMBL" id="CP011307">
    <property type="protein sequence ID" value="ALP94347.1"/>
    <property type="molecule type" value="Genomic_DNA"/>
</dbReference>
<evidence type="ECO:0000256" key="9">
    <source>
        <dbReference type="ARBA" id="ARBA00033275"/>
    </source>
</evidence>
<dbReference type="GO" id="GO:0005737">
    <property type="term" value="C:cytoplasm"/>
    <property type="evidence" value="ECO:0007669"/>
    <property type="project" value="UniProtKB-SubCell"/>
</dbReference>
<dbReference type="Pfam" id="PF00712">
    <property type="entry name" value="DNA_pol3_beta"/>
    <property type="match status" value="1"/>
</dbReference>
<dbReference type="InterPro" id="IPR046938">
    <property type="entry name" value="DNA_clamp_sf"/>
</dbReference>
<evidence type="ECO:0000256" key="8">
    <source>
        <dbReference type="ARBA" id="ARBA00023125"/>
    </source>
</evidence>
<dbReference type="PANTHER" id="PTHR30478:SF0">
    <property type="entry name" value="BETA SLIDING CLAMP"/>
    <property type="match status" value="1"/>
</dbReference>
<keyword evidence="13" id="KW-1185">Reference proteome</keyword>
<sequence>MDELRCVLLEAGEDNTLTMAATNMEVALERRMQAQVREGGSLLMGAKLFVGMLSLLGGETVTIQGEDGRQAQIASGTCCYTIPLLPVSRYPRMEIPFPEDTVAVSNIPHMAARTVFAAAESESKPAMQCVKLTFTSDGLKAVSYDGSRLAAAKGDSKGNASVSMLMPAASLNKLARLVSNKDELDVGTTGKSVVFTKENFMFSARLLKGQHVDSDLLLGSVQSAFTILTDAAALYDAVSGVSVVADEDSALSLCFADNRIQVRCEGEGCSSSRELEVVALSGTPEGKYWYNPRQLAQCLGALGGTLMLEIGQNGVLILRTDDLVCLQMARRKPARLRVLEEKPEKKAAKAAA</sequence>
<dbReference type="Proteomes" id="UP000064844">
    <property type="component" value="Chromosome"/>
</dbReference>
<evidence type="ECO:0000256" key="5">
    <source>
        <dbReference type="ARBA" id="ARBA00022695"/>
    </source>
</evidence>
<name>A0A0S2W4V2_9FIRM</name>
<dbReference type="Gene3D" id="3.70.10.10">
    <property type="match status" value="1"/>
</dbReference>
<keyword evidence="4 12" id="KW-0808">Transferase</keyword>
<evidence type="ECO:0000256" key="2">
    <source>
        <dbReference type="ARBA" id="ARBA00010752"/>
    </source>
</evidence>
<evidence type="ECO:0000313" key="13">
    <source>
        <dbReference type="Proteomes" id="UP000064844"/>
    </source>
</evidence>
<evidence type="ECO:0000256" key="6">
    <source>
        <dbReference type="ARBA" id="ARBA00022705"/>
    </source>
</evidence>
<protein>
    <recommendedName>
        <fullName evidence="9">DNA polymerase III subunit beta</fullName>
    </recommendedName>
</protein>
<comment type="similarity">
    <text evidence="2">Belongs to the beta sliding clamp family.</text>
</comment>
<dbReference type="GO" id="GO:0003887">
    <property type="term" value="F:DNA-directed DNA polymerase activity"/>
    <property type="evidence" value="ECO:0007669"/>
    <property type="project" value="UniProtKB-KW"/>
</dbReference>
<dbReference type="GO" id="GO:0008408">
    <property type="term" value="F:3'-5' exonuclease activity"/>
    <property type="evidence" value="ECO:0007669"/>
    <property type="project" value="InterPro"/>
</dbReference>
<evidence type="ECO:0000256" key="4">
    <source>
        <dbReference type="ARBA" id="ARBA00022679"/>
    </source>
</evidence>
<gene>
    <name evidence="12" type="ORF">IB211_01956c</name>
</gene>
<keyword evidence="8" id="KW-0238">DNA-binding</keyword>
<dbReference type="InterPro" id="IPR022634">
    <property type="entry name" value="DNA_polIII_beta_N"/>
</dbReference>
<keyword evidence="7" id="KW-0239">DNA-directed DNA polymerase</keyword>
<comment type="subcellular location">
    <subcellularLocation>
        <location evidence="1">Cytoplasm</location>
    </subcellularLocation>
</comment>
<reference evidence="12 13" key="1">
    <citation type="journal article" date="2015" name="Nat. Commun.">
        <title>Production of butyrate from lysine and the Amadori product fructoselysine by a human gut commensal.</title>
        <authorList>
            <person name="Bui T.P."/>
            <person name="Ritari J."/>
            <person name="Boeren S."/>
            <person name="de Waard P."/>
            <person name="Plugge C.M."/>
            <person name="de Vos W.M."/>
        </authorList>
    </citation>
    <scope>NUCLEOTIDE SEQUENCE [LARGE SCALE GENOMIC DNA]</scope>
    <source>
        <strain evidence="12 13">AF211</strain>
    </source>
</reference>
<feature type="domain" description="DNA polymerase III beta sliding clamp central" evidence="11">
    <location>
        <begin position="107"/>
        <end position="211"/>
    </location>
</feature>
<dbReference type="KEGG" id="ibu:IB211_01956c"/>
<evidence type="ECO:0000256" key="7">
    <source>
        <dbReference type="ARBA" id="ARBA00022932"/>
    </source>
</evidence>